<dbReference type="RefSeq" id="WP_135245982.1">
    <property type="nucleotide sequence ID" value="NZ_SIHO01000002.1"/>
</dbReference>
<evidence type="ECO:0000259" key="9">
    <source>
        <dbReference type="PROSITE" id="PS50850"/>
    </source>
</evidence>
<feature type="transmembrane region" description="Helical" evidence="8">
    <location>
        <begin position="322"/>
        <end position="340"/>
    </location>
</feature>
<keyword evidence="5 8" id="KW-0812">Transmembrane</keyword>
<comment type="subcellular location">
    <subcellularLocation>
        <location evidence="1">Cell membrane</location>
        <topology evidence="1">Multi-pass membrane protein</topology>
    </subcellularLocation>
</comment>
<feature type="transmembrane region" description="Helical" evidence="8">
    <location>
        <begin position="419"/>
        <end position="438"/>
    </location>
</feature>
<dbReference type="Gene3D" id="1.20.1250.20">
    <property type="entry name" value="MFS general substrate transporter like domains"/>
    <property type="match status" value="1"/>
</dbReference>
<feature type="transmembrane region" description="Helical" evidence="8">
    <location>
        <begin position="182"/>
        <end position="204"/>
    </location>
</feature>
<feature type="transmembrane region" description="Helical" evidence="8">
    <location>
        <begin position="352"/>
        <end position="371"/>
    </location>
</feature>
<feature type="domain" description="Major facilitator superfamily (MFS) profile" evidence="9">
    <location>
        <begin position="30"/>
        <end position="524"/>
    </location>
</feature>
<evidence type="ECO:0000256" key="3">
    <source>
        <dbReference type="ARBA" id="ARBA00022448"/>
    </source>
</evidence>
<evidence type="ECO:0000256" key="1">
    <source>
        <dbReference type="ARBA" id="ARBA00004651"/>
    </source>
</evidence>
<evidence type="ECO:0000256" key="7">
    <source>
        <dbReference type="ARBA" id="ARBA00023136"/>
    </source>
</evidence>
<dbReference type="NCBIfam" id="TIGR00711">
    <property type="entry name" value="efflux_EmrB"/>
    <property type="match status" value="1"/>
</dbReference>
<protein>
    <submittedName>
        <fullName evidence="10">DHA2 family efflux MFS transporter permease subunit</fullName>
    </submittedName>
</protein>
<comment type="caution">
    <text evidence="10">The sequence shown here is derived from an EMBL/GenBank/DDBJ whole genome shotgun (WGS) entry which is preliminary data.</text>
</comment>
<evidence type="ECO:0000313" key="11">
    <source>
        <dbReference type="Proteomes" id="UP000297737"/>
    </source>
</evidence>
<keyword evidence="3" id="KW-0813">Transport</keyword>
<dbReference type="InterPro" id="IPR004638">
    <property type="entry name" value="EmrB-like"/>
</dbReference>
<feature type="transmembrane region" description="Helical" evidence="8">
    <location>
        <begin position="286"/>
        <end position="310"/>
    </location>
</feature>
<keyword evidence="4" id="KW-1003">Cell membrane</keyword>
<dbReference type="GO" id="GO:0022857">
    <property type="term" value="F:transmembrane transporter activity"/>
    <property type="evidence" value="ECO:0007669"/>
    <property type="project" value="InterPro"/>
</dbReference>
<dbReference type="Gene3D" id="1.20.1720.10">
    <property type="entry name" value="Multidrug resistance protein D"/>
    <property type="match status" value="1"/>
</dbReference>
<dbReference type="PROSITE" id="PS50850">
    <property type="entry name" value="MFS"/>
    <property type="match status" value="1"/>
</dbReference>
<evidence type="ECO:0000256" key="8">
    <source>
        <dbReference type="SAM" id="Phobius"/>
    </source>
</evidence>
<evidence type="ECO:0000256" key="2">
    <source>
        <dbReference type="ARBA" id="ARBA00008537"/>
    </source>
</evidence>
<feature type="transmembrane region" description="Helical" evidence="8">
    <location>
        <begin position="28"/>
        <end position="48"/>
    </location>
</feature>
<evidence type="ECO:0000313" key="10">
    <source>
        <dbReference type="EMBL" id="TFU03390.1"/>
    </source>
</evidence>
<evidence type="ECO:0000256" key="5">
    <source>
        <dbReference type="ARBA" id="ARBA00022692"/>
    </source>
</evidence>
<dbReference type="GO" id="GO:0005886">
    <property type="term" value="C:plasma membrane"/>
    <property type="evidence" value="ECO:0007669"/>
    <property type="project" value="UniProtKB-SubCell"/>
</dbReference>
<dbReference type="OrthoDB" id="9812221at2"/>
<feature type="transmembrane region" description="Helical" evidence="8">
    <location>
        <begin position="216"/>
        <end position="236"/>
    </location>
</feature>
<dbReference type="Proteomes" id="UP000297737">
    <property type="component" value="Unassembled WGS sequence"/>
</dbReference>
<dbReference type="InterPro" id="IPR020846">
    <property type="entry name" value="MFS_dom"/>
</dbReference>
<evidence type="ECO:0000256" key="4">
    <source>
        <dbReference type="ARBA" id="ARBA00022475"/>
    </source>
</evidence>
<reference evidence="10 11" key="1">
    <citation type="submission" date="2019-02" db="EMBL/GenBank/DDBJ databases">
        <title>Polymorphobacter sp. isolated from the lake at the Tibet of China.</title>
        <authorList>
            <person name="Li A."/>
        </authorList>
    </citation>
    <scope>NUCLEOTIDE SEQUENCE [LARGE SCALE GENOMIC DNA]</scope>
    <source>
        <strain evidence="10 11">DJ1R-1</strain>
    </source>
</reference>
<dbReference type="InterPro" id="IPR036259">
    <property type="entry name" value="MFS_trans_sf"/>
</dbReference>
<dbReference type="SUPFAM" id="SSF103473">
    <property type="entry name" value="MFS general substrate transporter"/>
    <property type="match status" value="1"/>
</dbReference>
<keyword evidence="7 8" id="KW-0472">Membrane</keyword>
<feature type="transmembrane region" description="Helical" evidence="8">
    <location>
        <begin position="383"/>
        <end position="407"/>
    </location>
</feature>
<organism evidence="10 11">
    <name type="scientific">Glacieibacterium arshaanense</name>
    <dbReference type="NCBI Taxonomy" id="2511025"/>
    <lineage>
        <taxon>Bacteria</taxon>
        <taxon>Pseudomonadati</taxon>
        <taxon>Pseudomonadota</taxon>
        <taxon>Alphaproteobacteria</taxon>
        <taxon>Sphingomonadales</taxon>
        <taxon>Sphingosinicellaceae</taxon>
        <taxon>Glacieibacterium</taxon>
    </lineage>
</organism>
<evidence type="ECO:0000256" key="6">
    <source>
        <dbReference type="ARBA" id="ARBA00022989"/>
    </source>
</evidence>
<dbReference type="EMBL" id="SIHO01000002">
    <property type="protein sequence ID" value="TFU03390.1"/>
    <property type="molecule type" value="Genomic_DNA"/>
</dbReference>
<feature type="transmembrane region" description="Helical" evidence="8">
    <location>
        <begin position="495"/>
        <end position="519"/>
    </location>
</feature>
<keyword evidence="6 8" id="KW-1133">Transmembrane helix</keyword>
<feature type="transmembrane region" description="Helical" evidence="8">
    <location>
        <begin position="248"/>
        <end position="266"/>
    </location>
</feature>
<dbReference type="PANTHER" id="PTHR42718">
    <property type="entry name" value="MAJOR FACILITATOR SUPERFAMILY MULTIDRUG TRANSPORTER MFSC"/>
    <property type="match status" value="1"/>
</dbReference>
<gene>
    <name evidence="10" type="ORF">EUV02_09440</name>
</gene>
<accession>A0A4Y9ENU1</accession>
<dbReference type="AlphaFoldDB" id="A0A4Y9ENU1"/>
<comment type="similarity">
    <text evidence="2">Belongs to the major facilitator superfamily. EmrB family.</text>
</comment>
<proteinExistence type="inferred from homology"/>
<dbReference type="PANTHER" id="PTHR42718:SF9">
    <property type="entry name" value="MAJOR FACILITATOR SUPERFAMILY MULTIDRUG TRANSPORTER MFSC"/>
    <property type="match status" value="1"/>
</dbReference>
<feature type="transmembrane region" description="Helical" evidence="8">
    <location>
        <begin position="95"/>
        <end position="117"/>
    </location>
</feature>
<name>A0A4Y9ENU1_9SPHN</name>
<dbReference type="Pfam" id="PF07690">
    <property type="entry name" value="MFS_1"/>
    <property type="match status" value="1"/>
</dbReference>
<keyword evidence="11" id="KW-1185">Reference proteome</keyword>
<feature type="transmembrane region" description="Helical" evidence="8">
    <location>
        <begin position="129"/>
        <end position="147"/>
    </location>
</feature>
<sequence length="534" mass="57574">MASAAATADGDAPVTPDATSGLPPWPQLIGFLLMAFGMFMAILDIQIVSASLTQIQAGLAASADEISWVQTSYLVSEVVMIPLSGFLARALSTKWLFVLSSAGFTIASILCSTATSINEMIVYRSLQGFVGGAMIPTMYSAMFLMFGRGRQSGVSVAVSLIVTMAPTIGPALGGWISEVATWHWLFLVNIIPGVIITFGVWALVDVDRPNLPLLRRIDLIGLVAMAFFLGGLDYVLEEGARRDWFADGTVFTVFVIATVAAVIFFWRSLTVVEPVVNLKVFANTNFLFGGMLGAIVGIGLYGLVYLYPVFLARIALLSSGQIGATLWVTGLSMLFVAPLMGMLARRSDPRRVLLFGFLMLALSTWLTRGITDEWRFAQLFLPQVVRGVGLIACLTSISVTSFATLPMEYIKDAGGLFTLMRNIGGAIGLAMINTIILWRTNLHWGRLAESVNPGRPEVQAQVDALTALATEKGLADPEAAAMREIGHQVMEQAMVMAYADCFTVLSWLFVVFAIVPMFLKRPPTLASVAAAESH</sequence>
<dbReference type="CDD" id="cd17503">
    <property type="entry name" value="MFS_LmrB_MDR_like"/>
    <property type="match status" value="1"/>
</dbReference>
<feature type="transmembrane region" description="Helical" evidence="8">
    <location>
        <begin position="154"/>
        <end position="176"/>
    </location>
</feature>
<dbReference type="InterPro" id="IPR011701">
    <property type="entry name" value="MFS"/>
</dbReference>